<dbReference type="Proteomes" id="UP000010953">
    <property type="component" value="Unassembled WGS sequence"/>
</dbReference>
<accession>M7X7Z0</accession>
<organism evidence="1 2">
    <name type="scientific">Mariniradius saccharolyticus AK6</name>
    <dbReference type="NCBI Taxonomy" id="1239962"/>
    <lineage>
        <taxon>Bacteria</taxon>
        <taxon>Pseudomonadati</taxon>
        <taxon>Bacteroidota</taxon>
        <taxon>Cytophagia</taxon>
        <taxon>Cytophagales</taxon>
        <taxon>Cyclobacteriaceae</taxon>
        <taxon>Mariniradius</taxon>
    </lineage>
</organism>
<dbReference type="EMBL" id="AMZY02000023">
    <property type="protein sequence ID" value="EMS31114.1"/>
    <property type="molecule type" value="Genomic_DNA"/>
</dbReference>
<dbReference type="InParanoid" id="M7X7Z0"/>
<keyword evidence="2" id="KW-1185">Reference proteome</keyword>
<reference evidence="1" key="1">
    <citation type="submission" date="2013-01" db="EMBL/GenBank/DDBJ databases">
        <title>Genome assembly of Mariniradius saccharolyticus AK6.</title>
        <authorList>
            <person name="Vaidya B."/>
            <person name="Khatri I."/>
            <person name="Tanuku N.R.S."/>
            <person name="Subramanian S."/>
            <person name="Pinnaka A."/>
        </authorList>
    </citation>
    <scope>NUCLEOTIDE SEQUENCE [LARGE SCALE GENOMIC DNA]</scope>
    <source>
        <strain evidence="1">AK6</strain>
    </source>
</reference>
<name>M7X7Z0_9BACT</name>
<sequence>MVKSKTSFASKFSPAIRQAKPALSSCFIIRSTKPAHEITQGK</sequence>
<proteinExistence type="predicted"/>
<evidence type="ECO:0000313" key="2">
    <source>
        <dbReference type="Proteomes" id="UP000010953"/>
    </source>
</evidence>
<evidence type="ECO:0000313" key="1">
    <source>
        <dbReference type="EMBL" id="EMS31114.1"/>
    </source>
</evidence>
<gene>
    <name evidence="1" type="ORF">C943_02688</name>
</gene>
<dbReference type="AlphaFoldDB" id="M7X7Z0"/>
<comment type="caution">
    <text evidence="1">The sequence shown here is derived from an EMBL/GenBank/DDBJ whole genome shotgun (WGS) entry which is preliminary data.</text>
</comment>
<protein>
    <submittedName>
        <fullName evidence="1">Uncharacterized protein</fullName>
    </submittedName>
</protein>